<evidence type="ECO:0000256" key="2">
    <source>
        <dbReference type="ARBA" id="ARBA00022737"/>
    </source>
</evidence>
<evidence type="ECO:0000256" key="3">
    <source>
        <dbReference type="ARBA" id="ARBA00022771"/>
    </source>
</evidence>
<keyword evidence="9" id="KW-1185">Reference proteome</keyword>
<dbReference type="PANTHER" id="PTHR24408:SF64">
    <property type="entry name" value="LINKING IMMUNITY AND METABOLISM-RELATED"/>
    <property type="match status" value="1"/>
</dbReference>
<keyword evidence="4" id="KW-0862">Zinc</keyword>
<dbReference type="SMART" id="SM00355">
    <property type="entry name" value="ZnF_C2H2"/>
    <property type="match status" value="19"/>
</dbReference>
<dbReference type="PROSITE" id="PS00028">
    <property type="entry name" value="ZINC_FINGER_C2H2_1"/>
    <property type="match status" value="15"/>
</dbReference>
<feature type="domain" description="C2H2-type" evidence="7">
    <location>
        <begin position="1342"/>
        <end position="1364"/>
    </location>
</feature>
<dbReference type="GO" id="GO:0000981">
    <property type="term" value="F:DNA-binding transcription factor activity, RNA polymerase II-specific"/>
    <property type="evidence" value="ECO:0007669"/>
    <property type="project" value="TreeGrafter"/>
</dbReference>
<dbReference type="Proteomes" id="UP001283361">
    <property type="component" value="Unassembled WGS sequence"/>
</dbReference>
<evidence type="ECO:0000256" key="6">
    <source>
        <dbReference type="SAM" id="MobiDB-lite"/>
    </source>
</evidence>
<dbReference type="Pfam" id="PF00096">
    <property type="entry name" value="zf-C2H2"/>
    <property type="match status" value="2"/>
</dbReference>
<feature type="region of interest" description="Disordered" evidence="6">
    <location>
        <begin position="219"/>
        <end position="250"/>
    </location>
</feature>
<gene>
    <name evidence="8" type="ORF">RRG08_025183</name>
</gene>
<sequence length="1645" mass="185444">MELIRINLPSKQCSNGSHQSLRMASNDYRTSGDSQKHTVMRMEGTPITCDGDFNKDEMVVRECESENNLNQAFAESNAQLQCETNEISQDDSDSVLLADTINCQEISENSVNISETFITIETKDGQSSERIPFSQFLKKMVVDKHSGNFTLNLGHFLSTQKSAIHHSQLNSENESSEIELTKNDASSLVQVVANNSGSETPAKQKSTSSFIQSITESNNKGSNISDSCKPESNVINDANPSKLTSNKRSCKAENISVPQALRRSSRVPAKNKKFTHDFVNTLTLGKTSSSSSSTSASSWNTQLMTLALAAETHKNTPQDVTVEEDAGHLKNDTKLTSRVTVPEVEVPSQENIYFMEENLPESSKNQAGKISGAKPDAATKENCDISSSHNIYCVDVQVSGVGSQHNDIDVITADMIEVNTFSSSTLISNVNELKSVGDNSTSLPTKENALNLESGEAINVREFDLSDPGAYCEEKTVCTDSFIHNSRKISKKYQPVRSVVQRTLLEAFCAAKETTKNNLSATTPQEPRVQNSDVITSPNIYFCIMEPKMEAQGHGLLVNKTSRKTDFHVAELAGAPTEKIKSVSKSYPQDRFFLCKECELVFTSTNSWLQHRQSVHNQSLDFMDPQFQKPSFELYQCGFCEQKFPYKFMLDIHIKRKRHSELKHFRCTLCKENFSTHKAREEHWMMAHPARSCGLCGKQFNNIVMLRRHIGNNCHGARFRRQTENLKGETTNQAMVLSSHGTGTVLRAERSEPCKLQDTTILSPNEGEKPFDAEKTKGSKQEKGKRETSLTSGQVQKTGTQKLNCQSCSANFFTSSGLWKHMMEKHHQFYPQGFKERLLERLEKNQTLLANTENALVHKSSSGNKSKFFVIMNPKIAHPKNGLSLLREEKEFTFRPINEQKLNEDDSKSDRSTDNNVKSKQIIFNCNLCKLPFFSSSDYREHCSKTHGECFEVERMLGAFQCTLCSDSFPCQFMLDKHLKKHVGKKVLPCTLCGLQFHKIQERRQHWKTAHPGIGCPNCGKMYASIKYLQKHISLNCQDHFPPSQKFLEFQKKQHNDFEMDENYKRVEKKIIRCHLCPKICSSVHGWRRHMTDAHEDVGFSKLSNTCIICGQLVYGYKALEKHILDKHAEDSGLPVEEEDNLIQEAVKKSDTDIKKYKAVGKDNSEITRDEFDNYQCPSCPKTHPDLRAIKTHMRTHVDMELECSHCGKTFKNPSLLKQHIQRHRKQAIYTCEVCNKSFLTLLKLNKHCKVHHAKGNFVCELCGASFALNEYLQKHKKCHNDIRPHSCSVCAKTFRTKPELRVHFLIHTRETPYICQYCGRGFSQRGNYRTHLAQHTGVKPYQCDRCPLSFALKCHLTRHLATHDQLIQYRCLWCEKECTQRKHMQMHVLRVHQEDFVQHEEAMKLDTPIPIPESQVRLYNRRPAKVNKIRRQYRTKAERCDPTLTDHPEMSSDSIAQMIVGLPTKSEPMDVTASSGESIIHVEGLGEQALVSCVRPEDVAEAACQDRNNDAASVGNFEILVNGDSSEDHQSYAKSDIPMDGAAPAAGLLLQENMQLVVGENNEISIIIKNEDNLHNDLGEHQGFGPTEVHPSLQEAIAALANQAVAVREEGSGVSLAISDLDRDHGEDGQILNFVAVSGSEADQ</sequence>
<dbReference type="FunFam" id="3.30.160.60:FF:000065">
    <property type="entry name" value="B-cell CLL/lymphoma 6, member B"/>
    <property type="match status" value="2"/>
</dbReference>
<feature type="compositionally biased region" description="Basic and acidic residues" evidence="6">
    <location>
        <begin position="766"/>
        <end position="788"/>
    </location>
</feature>
<accession>A0AAE1DE88</accession>
<dbReference type="EMBL" id="JAWDGP010004247">
    <property type="protein sequence ID" value="KAK3766183.1"/>
    <property type="molecule type" value="Genomic_DNA"/>
</dbReference>
<dbReference type="GO" id="GO:0005634">
    <property type="term" value="C:nucleus"/>
    <property type="evidence" value="ECO:0007669"/>
    <property type="project" value="TreeGrafter"/>
</dbReference>
<feature type="domain" description="C2H2-type" evidence="7">
    <location>
        <begin position="960"/>
        <end position="987"/>
    </location>
</feature>
<feature type="domain" description="C2H2-type" evidence="7">
    <location>
        <begin position="1314"/>
        <end position="1341"/>
    </location>
</feature>
<feature type="domain" description="C2H2-type" evidence="7">
    <location>
        <begin position="1286"/>
        <end position="1313"/>
    </location>
</feature>
<evidence type="ECO:0000313" key="9">
    <source>
        <dbReference type="Proteomes" id="UP001283361"/>
    </source>
</evidence>
<feature type="domain" description="C2H2-type" evidence="7">
    <location>
        <begin position="1175"/>
        <end position="1202"/>
    </location>
</feature>
<dbReference type="GO" id="GO:0008270">
    <property type="term" value="F:zinc ion binding"/>
    <property type="evidence" value="ECO:0007669"/>
    <property type="project" value="UniProtKB-KW"/>
</dbReference>
<keyword evidence="1" id="KW-0479">Metal-binding</keyword>
<comment type="caution">
    <text evidence="8">The sequence shown here is derived from an EMBL/GenBank/DDBJ whole genome shotgun (WGS) entry which is preliminary data.</text>
</comment>
<feature type="domain" description="C2H2-type" evidence="7">
    <location>
        <begin position="1230"/>
        <end position="1257"/>
    </location>
</feature>
<dbReference type="InterPro" id="IPR013087">
    <property type="entry name" value="Znf_C2H2_type"/>
</dbReference>
<feature type="domain" description="C2H2-type" evidence="7">
    <location>
        <begin position="635"/>
        <end position="664"/>
    </location>
</feature>
<evidence type="ECO:0000313" key="8">
    <source>
        <dbReference type="EMBL" id="KAK3766183.1"/>
    </source>
</evidence>
<evidence type="ECO:0000256" key="5">
    <source>
        <dbReference type="PROSITE-ProRule" id="PRU00042"/>
    </source>
</evidence>
<dbReference type="InterPro" id="IPR036236">
    <property type="entry name" value="Znf_C2H2_sf"/>
</dbReference>
<dbReference type="SUPFAM" id="SSF57667">
    <property type="entry name" value="beta-beta-alpha zinc fingers"/>
    <property type="match status" value="7"/>
</dbReference>
<feature type="domain" description="C2H2-type" evidence="7">
    <location>
        <begin position="1202"/>
        <end position="1229"/>
    </location>
</feature>
<evidence type="ECO:0000259" key="7">
    <source>
        <dbReference type="PROSITE" id="PS50157"/>
    </source>
</evidence>
<organism evidence="8 9">
    <name type="scientific">Elysia crispata</name>
    <name type="common">lettuce slug</name>
    <dbReference type="NCBI Taxonomy" id="231223"/>
    <lineage>
        <taxon>Eukaryota</taxon>
        <taxon>Metazoa</taxon>
        <taxon>Spiralia</taxon>
        <taxon>Lophotrochozoa</taxon>
        <taxon>Mollusca</taxon>
        <taxon>Gastropoda</taxon>
        <taxon>Heterobranchia</taxon>
        <taxon>Euthyneura</taxon>
        <taxon>Panpulmonata</taxon>
        <taxon>Sacoglossa</taxon>
        <taxon>Placobranchoidea</taxon>
        <taxon>Plakobranchidae</taxon>
        <taxon>Elysia</taxon>
    </lineage>
</organism>
<dbReference type="PANTHER" id="PTHR24408">
    <property type="entry name" value="ZINC FINGER PROTEIN"/>
    <property type="match status" value="1"/>
</dbReference>
<reference evidence="8" key="1">
    <citation type="journal article" date="2023" name="G3 (Bethesda)">
        <title>A reference genome for the long-term kleptoplast-retaining sea slug Elysia crispata morphotype clarki.</title>
        <authorList>
            <person name="Eastman K.E."/>
            <person name="Pendleton A.L."/>
            <person name="Shaikh M.A."/>
            <person name="Suttiyut T."/>
            <person name="Ogas R."/>
            <person name="Tomko P."/>
            <person name="Gavelis G."/>
            <person name="Widhalm J.R."/>
            <person name="Wisecaver J.H."/>
        </authorList>
    </citation>
    <scope>NUCLEOTIDE SEQUENCE</scope>
    <source>
        <strain evidence="8">ECLA1</strain>
    </source>
</reference>
<evidence type="ECO:0000256" key="4">
    <source>
        <dbReference type="ARBA" id="ARBA00022833"/>
    </source>
</evidence>
<feature type="domain" description="C2H2-type" evidence="7">
    <location>
        <begin position="593"/>
        <end position="621"/>
    </location>
</feature>
<feature type="domain" description="C2H2-type" evidence="7">
    <location>
        <begin position="803"/>
        <end position="831"/>
    </location>
</feature>
<dbReference type="GO" id="GO:0043565">
    <property type="term" value="F:sequence-specific DNA binding"/>
    <property type="evidence" value="ECO:0007669"/>
    <property type="project" value="TreeGrafter"/>
</dbReference>
<feature type="domain" description="C2H2-type" evidence="7">
    <location>
        <begin position="1258"/>
        <end position="1285"/>
    </location>
</feature>
<feature type="compositionally biased region" description="Polar residues" evidence="6">
    <location>
        <begin position="233"/>
        <end position="247"/>
    </location>
</feature>
<keyword evidence="2" id="KW-0677">Repeat</keyword>
<evidence type="ECO:0000256" key="1">
    <source>
        <dbReference type="ARBA" id="ARBA00022723"/>
    </source>
</evidence>
<proteinExistence type="predicted"/>
<dbReference type="Gene3D" id="3.30.160.60">
    <property type="entry name" value="Classic Zinc Finger"/>
    <property type="match status" value="9"/>
</dbReference>
<dbReference type="PROSITE" id="PS50157">
    <property type="entry name" value="ZINC_FINGER_C2H2_2"/>
    <property type="match status" value="11"/>
</dbReference>
<protein>
    <recommendedName>
        <fullName evidence="7">C2H2-type domain-containing protein</fullName>
    </recommendedName>
</protein>
<name>A0AAE1DE88_9GAST</name>
<feature type="region of interest" description="Disordered" evidence="6">
    <location>
        <begin position="756"/>
        <end position="796"/>
    </location>
</feature>
<keyword evidence="3 5" id="KW-0863">Zinc-finger</keyword>